<protein>
    <submittedName>
        <fullName evidence="1">Uncharacterized protein</fullName>
    </submittedName>
</protein>
<sequence length="214" mass="24856">MSQNLNGYITECRRLLHDANANFWSNDELTDYINEARQRLVRDSGCLRSYQTTTAYTSQEVYQFSAFPEGANTMDIINVNLIWGNTRIPLRYLPWTQFNAELRFWQNYVGRPIAFSMYGPTSFYISPVPDQDYSMELDTVILPTDLTLAAPDDPDQIPDPWTTPVAFYACYKAKFKEQSYGEAEIFKQEYVKQAQSVLATTYTRRMPNPYSTPY</sequence>
<proteinExistence type="predicted"/>
<dbReference type="EMBL" id="LR797128">
    <property type="protein sequence ID" value="CAB4188186.1"/>
    <property type="molecule type" value="Genomic_DNA"/>
</dbReference>
<dbReference type="InterPro" id="IPR056209">
    <property type="entry name" value="SU10_adaptor"/>
</dbReference>
<accession>A0A6J5R0N7</accession>
<organism evidence="1">
    <name type="scientific">uncultured Caudovirales phage</name>
    <dbReference type="NCBI Taxonomy" id="2100421"/>
    <lineage>
        <taxon>Viruses</taxon>
        <taxon>Duplodnaviria</taxon>
        <taxon>Heunggongvirae</taxon>
        <taxon>Uroviricota</taxon>
        <taxon>Caudoviricetes</taxon>
        <taxon>Peduoviridae</taxon>
        <taxon>Maltschvirus</taxon>
        <taxon>Maltschvirus maltsch</taxon>
    </lineage>
</organism>
<dbReference type="Pfam" id="PF24175">
    <property type="entry name" value="SU10_adaptor"/>
    <property type="match status" value="1"/>
</dbReference>
<name>A0A6J5R0N7_9CAUD</name>
<gene>
    <name evidence="1" type="ORF">UFOVP1174_3</name>
</gene>
<reference evidence="1" key="1">
    <citation type="submission" date="2020-05" db="EMBL/GenBank/DDBJ databases">
        <authorList>
            <person name="Chiriac C."/>
            <person name="Salcher M."/>
            <person name="Ghai R."/>
            <person name="Kavagutti S V."/>
        </authorList>
    </citation>
    <scope>NUCLEOTIDE SEQUENCE</scope>
</reference>
<evidence type="ECO:0000313" key="1">
    <source>
        <dbReference type="EMBL" id="CAB4188186.1"/>
    </source>
</evidence>